<protein>
    <recommendedName>
        <fullName evidence="4">DUF4839 domain-containing protein</fullName>
    </recommendedName>
</protein>
<gene>
    <name evidence="2" type="ORF">N288_23160</name>
</gene>
<dbReference type="KEGG" id="bif:N288_23160"/>
<organism evidence="2 3">
    <name type="scientific">Bacillus infantis NRRL B-14911</name>
    <dbReference type="NCBI Taxonomy" id="1367477"/>
    <lineage>
        <taxon>Bacteria</taxon>
        <taxon>Bacillati</taxon>
        <taxon>Bacillota</taxon>
        <taxon>Bacilli</taxon>
        <taxon>Bacillales</taxon>
        <taxon>Bacillaceae</taxon>
        <taxon>Bacillus</taxon>
    </lineage>
</organism>
<evidence type="ECO:0000313" key="3">
    <source>
        <dbReference type="Proteomes" id="UP000017805"/>
    </source>
</evidence>
<dbReference type="PROSITE" id="PS51257">
    <property type="entry name" value="PROKAR_LIPOPROTEIN"/>
    <property type="match status" value="1"/>
</dbReference>
<evidence type="ECO:0008006" key="4">
    <source>
        <dbReference type="Google" id="ProtNLM"/>
    </source>
</evidence>
<reference evidence="2 3" key="1">
    <citation type="submission" date="2013-07" db="EMBL/GenBank/DDBJ databases">
        <title>Complete genome sequence of Bacillus infantis NRRL B-14911 that has potential to induce cardiac disease by antigenic mimicry.</title>
        <authorList>
            <person name="Massilamany C."/>
            <person name="Smith T.P.L."/>
            <person name="Loy J.D."/>
            <person name="Barletta R."/>
            <person name="Reddy J."/>
        </authorList>
    </citation>
    <scope>NUCLEOTIDE SEQUENCE [LARGE SCALE GENOMIC DNA]</scope>
    <source>
        <strain evidence="2 3">NRRL B-14911</strain>
    </source>
</reference>
<keyword evidence="3" id="KW-1185">Reference proteome</keyword>
<dbReference type="Pfam" id="PF16127">
    <property type="entry name" value="DUF4839"/>
    <property type="match status" value="1"/>
</dbReference>
<sequence length="287" mass="31810">MKIIISIFLSFIIITLMGCAGNSHEGEAKTPSGSSIQKGSDYQAVVNVFKEQGFKNIKIKKLEDLITGWLTKDGEVESVSVDGDKEYSPDVWYSNDVEVVITYHTFPEREKKDTESAEEKKKNTESAEEKKRDTESAEEKRSKTNGPSGNETFAKSDQEILTAENNEDLAAVLAVKNEADPIIGEFAKKYAGRTIEFDGYIANMMLHGNKKTRYNILILAGDNGETTFSGPNFQFKDVNVTSDLNLTGSNIPDTLGQGQNLHITAKVKEYNESTGLFRLEPVSTEIK</sequence>
<dbReference type="InterPro" id="IPR032290">
    <property type="entry name" value="DUF4839"/>
</dbReference>
<dbReference type="HOGENOM" id="CLU_067101_0_0_9"/>
<dbReference type="PATRIC" id="fig|1367477.3.peg.4622"/>
<evidence type="ECO:0000313" key="2">
    <source>
        <dbReference type="EMBL" id="AGX06471.1"/>
    </source>
</evidence>
<feature type="compositionally biased region" description="Basic and acidic residues" evidence="1">
    <location>
        <begin position="108"/>
        <end position="142"/>
    </location>
</feature>
<feature type="region of interest" description="Disordered" evidence="1">
    <location>
        <begin position="108"/>
        <end position="153"/>
    </location>
</feature>
<dbReference type="RefSeq" id="WP_022544468.1">
    <property type="nucleotide sequence ID" value="NC_022524.1"/>
</dbReference>
<feature type="compositionally biased region" description="Polar residues" evidence="1">
    <location>
        <begin position="144"/>
        <end position="153"/>
    </location>
</feature>
<dbReference type="Proteomes" id="UP000017805">
    <property type="component" value="Chromosome"/>
</dbReference>
<name>U5LIF6_9BACI</name>
<dbReference type="OrthoDB" id="2237218at2"/>
<dbReference type="EMBL" id="CP006643">
    <property type="protein sequence ID" value="AGX06471.1"/>
    <property type="molecule type" value="Genomic_DNA"/>
</dbReference>
<proteinExistence type="predicted"/>
<accession>U5LIF6</accession>
<evidence type="ECO:0000256" key="1">
    <source>
        <dbReference type="SAM" id="MobiDB-lite"/>
    </source>
</evidence>
<dbReference type="STRING" id="1367477.N288_23160"/>
<dbReference type="AlphaFoldDB" id="U5LIF6"/>